<evidence type="ECO:0000313" key="1">
    <source>
        <dbReference type="EMBL" id="KAJ7014533.1"/>
    </source>
</evidence>
<dbReference type="Proteomes" id="UP001164929">
    <property type="component" value="Chromosome 1"/>
</dbReference>
<sequence length="98" mass="11192">MGLAPNSISIWSELSFSVWSIHTSSTHTHLDPISHRILTRFLSNFNNPESDLLVSLYLFQTLNLPGSSVRALWVSKRQSLSKNPCKTLFRSSIFHPFF</sequence>
<proteinExistence type="predicted"/>
<dbReference type="EMBL" id="JAQIZT010000001">
    <property type="protein sequence ID" value="KAJ7014533.1"/>
    <property type="molecule type" value="Genomic_DNA"/>
</dbReference>
<dbReference type="AlphaFoldDB" id="A0AAD6RSV3"/>
<accession>A0AAD6RSV3</accession>
<protein>
    <submittedName>
        <fullName evidence="1">Uncharacterized protein</fullName>
    </submittedName>
</protein>
<reference evidence="1 2" key="1">
    <citation type="journal article" date="2023" name="Mol. Ecol. Resour.">
        <title>Chromosome-level genome assembly of a triploid poplar Populus alba 'Berolinensis'.</title>
        <authorList>
            <person name="Chen S."/>
            <person name="Yu Y."/>
            <person name="Wang X."/>
            <person name="Wang S."/>
            <person name="Zhang T."/>
            <person name="Zhou Y."/>
            <person name="He R."/>
            <person name="Meng N."/>
            <person name="Wang Y."/>
            <person name="Liu W."/>
            <person name="Liu Z."/>
            <person name="Liu J."/>
            <person name="Guo Q."/>
            <person name="Huang H."/>
            <person name="Sederoff R.R."/>
            <person name="Wang G."/>
            <person name="Qu G."/>
            <person name="Chen S."/>
        </authorList>
    </citation>
    <scope>NUCLEOTIDE SEQUENCE [LARGE SCALE GENOMIC DNA]</scope>
    <source>
        <strain evidence="1">SC-2020</strain>
    </source>
</reference>
<comment type="caution">
    <text evidence="1">The sequence shown here is derived from an EMBL/GenBank/DDBJ whole genome shotgun (WGS) entry which is preliminary data.</text>
</comment>
<evidence type="ECO:0000313" key="2">
    <source>
        <dbReference type="Proteomes" id="UP001164929"/>
    </source>
</evidence>
<keyword evidence="2" id="KW-1185">Reference proteome</keyword>
<name>A0AAD6RSV3_9ROSI</name>
<gene>
    <name evidence="1" type="ORF">NC653_003985</name>
</gene>
<organism evidence="1 2">
    <name type="scientific">Populus alba x Populus x berolinensis</name>
    <dbReference type="NCBI Taxonomy" id="444605"/>
    <lineage>
        <taxon>Eukaryota</taxon>
        <taxon>Viridiplantae</taxon>
        <taxon>Streptophyta</taxon>
        <taxon>Embryophyta</taxon>
        <taxon>Tracheophyta</taxon>
        <taxon>Spermatophyta</taxon>
        <taxon>Magnoliopsida</taxon>
        <taxon>eudicotyledons</taxon>
        <taxon>Gunneridae</taxon>
        <taxon>Pentapetalae</taxon>
        <taxon>rosids</taxon>
        <taxon>fabids</taxon>
        <taxon>Malpighiales</taxon>
        <taxon>Salicaceae</taxon>
        <taxon>Saliceae</taxon>
        <taxon>Populus</taxon>
    </lineage>
</organism>